<feature type="region of interest" description="Disordered" evidence="8">
    <location>
        <begin position="1498"/>
        <end position="1572"/>
    </location>
</feature>
<feature type="region of interest" description="Disordered" evidence="8">
    <location>
        <begin position="1057"/>
        <end position="1188"/>
    </location>
</feature>
<name>A0A507E736_9FUNG</name>
<feature type="region of interest" description="Disordered" evidence="8">
    <location>
        <begin position="146"/>
        <end position="265"/>
    </location>
</feature>
<feature type="compositionally biased region" description="Acidic residues" evidence="8">
    <location>
        <begin position="950"/>
        <end position="959"/>
    </location>
</feature>
<feature type="compositionally biased region" description="Low complexity" evidence="8">
    <location>
        <begin position="1656"/>
        <end position="1675"/>
    </location>
</feature>
<keyword evidence="7" id="KW-0648">Protein biosynthesis</keyword>
<feature type="compositionally biased region" description="Gly residues" evidence="8">
    <location>
        <begin position="1169"/>
        <end position="1181"/>
    </location>
</feature>
<keyword evidence="4" id="KW-0396">Initiation factor</keyword>
<dbReference type="Gene3D" id="1.25.40.180">
    <property type="match status" value="2"/>
</dbReference>
<evidence type="ECO:0000256" key="6">
    <source>
        <dbReference type="ARBA" id="ARBA00022884"/>
    </source>
</evidence>
<feature type="compositionally biased region" description="Basic and acidic residues" evidence="8">
    <location>
        <begin position="932"/>
        <end position="949"/>
    </location>
</feature>
<feature type="compositionally biased region" description="Low complexity" evidence="8">
    <location>
        <begin position="86"/>
        <end position="97"/>
    </location>
</feature>
<dbReference type="PROSITE" id="PS51366">
    <property type="entry name" value="MI"/>
    <property type="match status" value="1"/>
</dbReference>
<dbReference type="GO" id="GO:0003743">
    <property type="term" value="F:translation initiation factor activity"/>
    <property type="evidence" value="ECO:0007669"/>
    <property type="project" value="UniProtKB-KW"/>
</dbReference>
<feature type="region of interest" description="Disordered" evidence="8">
    <location>
        <begin position="855"/>
        <end position="1008"/>
    </location>
</feature>
<feature type="compositionally biased region" description="Low complexity" evidence="8">
    <location>
        <begin position="1"/>
        <end position="31"/>
    </location>
</feature>
<dbReference type="Proteomes" id="UP000318582">
    <property type="component" value="Unassembled WGS sequence"/>
</dbReference>
<feature type="region of interest" description="Disordered" evidence="8">
    <location>
        <begin position="1647"/>
        <end position="1682"/>
    </location>
</feature>
<feature type="compositionally biased region" description="Basic and acidic residues" evidence="8">
    <location>
        <begin position="1524"/>
        <end position="1540"/>
    </location>
</feature>
<evidence type="ECO:0000256" key="8">
    <source>
        <dbReference type="SAM" id="MobiDB-lite"/>
    </source>
</evidence>
<comment type="caution">
    <text evidence="10">The sequence shown here is derived from an EMBL/GenBank/DDBJ whole genome shotgun (WGS) entry which is preliminary data.</text>
</comment>
<dbReference type="Pfam" id="PF12152">
    <property type="entry name" value="eIF_4G1"/>
    <property type="match status" value="1"/>
</dbReference>
<keyword evidence="3" id="KW-0963">Cytoplasm</keyword>
<proteinExistence type="inferred from homology"/>
<feature type="compositionally biased region" description="Basic and acidic residues" evidence="8">
    <location>
        <begin position="894"/>
        <end position="913"/>
    </location>
</feature>
<feature type="region of interest" description="Disordered" evidence="8">
    <location>
        <begin position="1"/>
        <end position="117"/>
    </location>
</feature>
<evidence type="ECO:0000259" key="9">
    <source>
        <dbReference type="PROSITE" id="PS51366"/>
    </source>
</evidence>
<feature type="region of interest" description="Disordered" evidence="8">
    <location>
        <begin position="797"/>
        <end position="842"/>
    </location>
</feature>
<dbReference type="InterPro" id="IPR036211">
    <property type="entry name" value="eIF4G_eIF4E-bd_sf"/>
</dbReference>
<dbReference type="Gene3D" id="1.20.970.30">
    <property type="entry name" value="eIF4G, eIF4E-binding domain"/>
    <property type="match status" value="1"/>
</dbReference>
<keyword evidence="6" id="KW-0694">RNA-binding</keyword>
<evidence type="ECO:0000256" key="1">
    <source>
        <dbReference type="ARBA" id="ARBA00004496"/>
    </source>
</evidence>
<feature type="region of interest" description="Disordered" evidence="8">
    <location>
        <begin position="686"/>
        <end position="719"/>
    </location>
</feature>
<dbReference type="InterPro" id="IPR003891">
    <property type="entry name" value="Initiation_fac_eIF4g_MI"/>
</dbReference>
<dbReference type="GO" id="GO:0010494">
    <property type="term" value="C:cytoplasmic stress granule"/>
    <property type="evidence" value="ECO:0007669"/>
    <property type="project" value="UniProtKB-ARBA"/>
</dbReference>
<feature type="compositionally biased region" description="Low complexity" evidence="8">
    <location>
        <begin position="982"/>
        <end position="1001"/>
    </location>
</feature>
<protein>
    <recommendedName>
        <fullName evidence="9">MI domain-containing protein</fullName>
    </recommendedName>
</protein>
<evidence type="ECO:0000256" key="4">
    <source>
        <dbReference type="ARBA" id="ARBA00022540"/>
    </source>
</evidence>
<feature type="compositionally biased region" description="Low complexity" evidence="8">
    <location>
        <begin position="1872"/>
        <end position="1894"/>
    </location>
</feature>
<feature type="compositionally biased region" description="Basic and acidic residues" evidence="8">
    <location>
        <begin position="704"/>
        <end position="717"/>
    </location>
</feature>
<dbReference type="Pfam" id="PF02854">
    <property type="entry name" value="MIF4G"/>
    <property type="match status" value="1"/>
</dbReference>
<feature type="compositionally biased region" description="Polar residues" evidence="8">
    <location>
        <begin position="63"/>
        <end position="82"/>
    </location>
</feature>
<dbReference type="GO" id="GO:0003729">
    <property type="term" value="F:mRNA binding"/>
    <property type="evidence" value="ECO:0007669"/>
    <property type="project" value="TreeGrafter"/>
</dbReference>
<dbReference type="GO" id="GO:0016281">
    <property type="term" value="C:eukaryotic translation initiation factor 4F complex"/>
    <property type="evidence" value="ECO:0007669"/>
    <property type="project" value="TreeGrafter"/>
</dbReference>
<gene>
    <name evidence="10" type="ORF">PhCBS80983_g02291</name>
</gene>
<dbReference type="SMART" id="SM00543">
    <property type="entry name" value="MIF4G"/>
    <property type="match status" value="1"/>
</dbReference>
<feature type="compositionally biased region" description="Low complexity" evidence="8">
    <location>
        <begin position="686"/>
        <end position="695"/>
    </location>
</feature>
<dbReference type="InterPro" id="IPR022745">
    <property type="entry name" value="eIF4G1_eIF4E-bd"/>
</dbReference>
<evidence type="ECO:0000256" key="2">
    <source>
        <dbReference type="ARBA" id="ARBA00005775"/>
    </source>
</evidence>
<evidence type="ECO:0000256" key="5">
    <source>
        <dbReference type="ARBA" id="ARBA00022553"/>
    </source>
</evidence>
<accession>A0A507E736</accession>
<feature type="compositionally biased region" description="Polar residues" evidence="8">
    <location>
        <begin position="108"/>
        <end position="117"/>
    </location>
</feature>
<dbReference type="InterPro" id="IPR016024">
    <property type="entry name" value="ARM-type_fold"/>
</dbReference>
<feature type="region of interest" description="Disordered" evidence="8">
    <location>
        <begin position="1585"/>
        <end position="1614"/>
    </location>
</feature>
<feature type="region of interest" description="Disordered" evidence="8">
    <location>
        <begin position="625"/>
        <end position="646"/>
    </location>
</feature>
<dbReference type="STRING" id="109895.A0A507E736"/>
<comment type="subcellular location">
    <subcellularLocation>
        <location evidence="1">Cytoplasm</location>
    </subcellularLocation>
</comment>
<feature type="compositionally biased region" description="Basic and acidic residues" evidence="8">
    <location>
        <begin position="1498"/>
        <end position="1508"/>
    </location>
</feature>
<dbReference type="EMBL" id="QEAQ01000022">
    <property type="protein sequence ID" value="TPX59712.1"/>
    <property type="molecule type" value="Genomic_DNA"/>
</dbReference>
<comment type="similarity">
    <text evidence="2">Belongs to the eukaryotic initiation factor 4G family.</text>
</comment>
<evidence type="ECO:0000313" key="10">
    <source>
        <dbReference type="EMBL" id="TPX59712.1"/>
    </source>
</evidence>
<organism evidence="10 11">
    <name type="scientific">Powellomyces hirtus</name>
    <dbReference type="NCBI Taxonomy" id="109895"/>
    <lineage>
        <taxon>Eukaryota</taxon>
        <taxon>Fungi</taxon>
        <taxon>Fungi incertae sedis</taxon>
        <taxon>Chytridiomycota</taxon>
        <taxon>Chytridiomycota incertae sedis</taxon>
        <taxon>Chytridiomycetes</taxon>
        <taxon>Spizellomycetales</taxon>
        <taxon>Powellomycetaceae</taxon>
        <taxon>Powellomyces</taxon>
    </lineage>
</organism>
<keyword evidence="5" id="KW-0597">Phosphoprotein</keyword>
<dbReference type="Pfam" id="PF02847">
    <property type="entry name" value="MA3"/>
    <property type="match status" value="1"/>
</dbReference>
<feature type="compositionally biased region" description="Basic and acidic residues" evidence="8">
    <location>
        <begin position="1064"/>
        <end position="1077"/>
    </location>
</feature>
<keyword evidence="11" id="KW-1185">Reference proteome</keyword>
<sequence>MTTWAQKASAPAAKKPSSQPQPQAATQAAPTHAGPVPSGKGNGKANGAKVPSPNRAEKPPRASSPTKSNYSSASPTRQQQAPQMPIPSSARSASPAPVINTAAPAAPLSNTSRSNSPTKLSFAAAAAKSAAAKVAAAKVAAVEESNVAGAKNRKEHNKATPQPIGNPKAHGSKDKKEGYGKQGTTVNGDVPVQFKGALKKMQNHSLTKKPSFGSFDSEASQSVPEKQTKEGKNVAEPIKSSEPIATQKPVNKAASGANSSVAPIPATISHQPVPIAGARSLSVPTQADIPRTMSAPPSIKQNKAPAVASESANATQIPSKLPVTPAEAAPQSSASAASTDAPGLVSAPVPAQLPSGSSQVPHSAPAHAGQAAPQHAQPHGQHQQHAGYPPQQAGPHFNQTHNSHYQMHPQQHHTQQHAYQRHPQAQHAMRPPMAPQQGYGKQQYRPIPAQQIPMGMSQSGGQPQPMPAIAGPNAPQMYYPVPHPNMMAFYQHQQAEYMNQQFMYSQHQQQYNPQYMMQNGPPPPGPGGHRYPPQHTNVAGQQPPMTPKPVKPRVTITLKTPDGKGFTLPHQNPTPTHPHVHASSAAARTPSVAAPVKIEPPKSRVSVVLTNPNTGVSQVMRTHDDAAGPENKSPTQQLKVPEAKTAEPVVAEVKKAPIESTDKENVIPTPIAAAKPVETKMEVKKPAAAKPTTAPLVQKQVPPTKDEPKEGKKEVAKVADVSEPAKVEAVKADVKTAAPKADAPVAETKAEVAKTEVKKDAKVDVKKDVKDIKKDVKPAVKKDVQVEPKSEIKVAKPEAKETMVEVEETKPEMDDIKEVKPVAEEGKPEVKETKAEAKDVKPEVPEVKPVLKETKPEIKDVKPEVKETKAEVKASKPETKEVKSAPTAPVKAQKPVETKEPVKTEISEVKKTTDVTAGPKETTPAPPATEKPSPDGVRKEAVLADKPTDAELEEGEIVDSDSSGTKVAADEIKPKPSDVLSKKQSLTTTETATKTAAPAKIDTSRPPAVMTRLQSFEGINYPSSVASPTREPGQPFQYQRDFLMQFANIIKDKPEGMASLDQIFDDRGTSPRSDGRGSKGPGSRPVSRQGSTSDVRGAPAPKTSEERFAQSMASKHSGMGVQGVMGVMSGVAAPPNSRMSRTPSSGRVMPSRQPSFRDQGPPQRDGRGSRGPRGGGMGRPGMGRADTVMDIDLPPVEPLVKSESAWGPGAFKKTLPKGTDPEEQEKIEEELIFRKIKGLLNKLTIEKFDPISDQILNIGMTRPSIVKGVIFQIFEKALDEPTFGSMYAQLCHKLFVELPTVQKWIHADQKDNIFRKLLLSRCQEEFERSAKWSASEELLTEQRREARTRLDTMSDEEKLKIAEEDYERQKLKRRVLGNIAFIGELFIKGLITDKVMHNHCITHLLRDIVHPDEEDIESLCKLLATIGSHLEHPKSVPLMNSYFERIQELSVNQTLSARIRFMLLDLIDMRKDNWKARTEIAGPKTIAQIRMEAERKAAAEEAAIRERNSASSRSGGRGPTRDQQQFRDRRGGGRGSHDTRGSSGGVSQTTADGWTTQGGSSRGSTNALSRPGDMAQFGQIRKAGVGPITLGPGGSMGLSKGAQGWGKKKDGASAPVLNRSASSVGADSGNIAAANIFNVLSHDMDRKKSVDEGSRKPAASAPSAAAPAAKGAPSSGKKEFKGPELSKKFEGIVQEWQSLLDVNEVKLSLKELNASASHAEFVELLLNGTWDKKPDVVKKTRKLLVALLADDVVSRPDLKTALTTQLEMAEDVAIDVPTHYKDLALLLARFLSDGVLTLNEIQELSTPLIASRAMRNPPALSILKEILADVLKCDGEDALVDFVSKTDLKLFFQEKKRDEPEAVSNWLKENDLPALLAGTPTSTTPTAPSPEAEQ</sequence>
<feature type="region of interest" description="Disordered" evidence="8">
    <location>
        <begin position="277"/>
        <end position="442"/>
    </location>
</feature>
<dbReference type="PANTHER" id="PTHR23253">
    <property type="entry name" value="EUKARYOTIC TRANSLATION INITIATION FACTOR 4 GAMMA"/>
    <property type="match status" value="1"/>
</dbReference>
<reference evidence="10 11" key="1">
    <citation type="journal article" date="2019" name="Sci. Rep.">
        <title>Comparative genomics of chytrid fungi reveal insights into the obligate biotrophic and pathogenic lifestyle of Synchytrium endobioticum.</title>
        <authorList>
            <person name="van de Vossenberg B.T.L.H."/>
            <person name="Warris S."/>
            <person name="Nguyen H.D.T."/>
            <person name="van Gent-Pelzer M.P.E."/>
            <person name="Joly D.L."/>
            <person name="van de Geest H.C."/>
            <person name="Bonants P.J.M."/>
            <person name="Smith D.S."/>
            <person name="Levesque C.A."/>
            <person name="van der Lee T.A.J."/>
        </authorList>
    </citation>
    <scope>NUCLEOTIDE SEQUENCE [LARGE SCALE GENOMIC DNA]</scope>
    <source>
        <strain evidence="10 11">CBS 809.83</strain>
    </source>
</reference>
<dbReference type="SUPFAM" id="SSF48371">
    <property type="entry name" value="ARM repeat"/>
    <property type="match status" value="2"/>
</dbReference>
<feature type="compositionally biased region" description="Low complexity" evidence="8">
    <location>
        <begin position="325"/>
        <end position="342"/>
    </location>
</feature>
<dbReference type="PANTHER" id="PTHR23253:SF9">
    <property type="entry name" value="EUKARYOTIC TRANSLATION INITIATION FACTOR 4 GAMMA 2"/>
    <property type="match status" value="1"/>
</dbReference>
<dbReference type="FunFam" id="1.25.40.180:FF:000020">
    <property type="entry name" value="Eukaryotic translation initiation factor subunit"/>
    <property type="match status" value="1"/>
</dbReference>
<feature type="compositionally biased region" description="Low complexity" evidence="8">
    <location>
        <begin position="1117"/>
        <end position="1131"/>
    </location>
</feature>
<feature type="domain" description="MI" evidence="9">
    <location>
        <begin position="1684"/>
        <end position="1806"/>
    </location>
</feature>
<dbReference type="SMART" id="SM00544">
    <property type="entry name" value="MA3"/>
    <property type="match status" value="1"/>
</dbReference>
<evidence type="ECO:0000313" key="11">
    <source>
        <dbReference type="Proteomes" id="UP000318582"/>
    </source>
</evidence>
<evidence type="ECO:0000256" key="3">
    <source>
        <dbReference type="ARBA" id="ARBA00022490"/>
    </source>
</evidence>
<dbReference type="InterPro" id="IPR003890">
    <property type="entry name" value="MIF4G-like_typ-3"/>
</dbReference>
<dbReference type="SUPFAM" id="SSF101489">
    <property type="entry name" value="Eukaryotic initiation factor 4f subunit eIF4g, eIF4e-binding domain"/>
    <property type="match status" value="1"/>
</dbReference>
<evidence type="ECO:0000256" key="7">
    <source>
        <dbReference type="ARBA" id="ARBA00022917"/>
    </source>
</evidence>
<feature type="compositionally biased region" description="Low complexity" evidence="8">
    <location>
        <begin position="361"/>
        <end position="395"/>
    </location>
</feature>
<feature type="compositionally biased region" description="Polar residues" evidence="8">
    <location>
        <begin position="1546"/>
        <end position="1568"/>
    </location>
</feature>
<feature type="compositionally biased region" description="Basic and acidic residues" evidence="8">
    <location>
        <begin position="855"/>
        <end position="883"/>
    </location>
</feature>
<feature type="region of interest" description="Disordered" evidence="8">
    <location>
        <begin position="1857"/>
        <end position="1894"/>
    </location>
</feature>